<name>D6U5Y6_KTERA</name>
<dbReference type="EMBL" id="ADVG01000005">
    <property type="protein sequence ID" value="EFH80397.1"/>
    <property type="molecule type" value="Genomic_DNA"/>
</dbReference>
<dbReference type="AlphaFoldDB" id="D6U5Y6"/>
<organism evidence="3 4">
    <name type="scientific">Ktedonobacter racemifer DSM 44963</name>
    <dbReference type="NCBI Taxonomy" id="485913"/>
    <lineage>
        <taxon>Bacteria</taxon>
        <taxon>Bacillati</taxon>
        <taxon>Chloroflexota</taxon>
        <taxon>Ktedonobacteria</taxon>
        <taxon>Ktedonobacterales</taxon>
        <taxon>Ktedonobacteraceae</taxon>
        <taxon>Ktedonobacter</taxon>
    </lineage>
</organism>
<gene>
    <name evidence="3" type="ORF">Krac_0989</name>
</gene>
<accession>D6U5Y6</accession>
<dbReference type="RefSeq" id="WP_007922975.1">
    <property type="nucleotide sequence ID" value="NZ_ADVG01000005.1"/>
</dbReference>
<keyword evidence="4" id="KW-1185">Reference proteome</keyword>
<feature type="transmembrane region" description="Helical" evidence="2">
    <location>
        <begin position="34"/>
        <end position="59"/>
    </location>
</feature>
<evidence type="ECO:0000256" key="2">
    <source>
        <dbReference type="SAM" id="Phobius"/>
    </source>
</evidence>
<comment type="caution">
    <text evidence="3">The sequence shown here is derived from an EMBL/GenBank/DDBJ whole genome shotgun (WGS) entry which is preliminary data.</text>
</comment>
<keyword evidence="2" id="KW-0472">Membrane</keyword>
<dbReference type="OrthoDB" id="166616at2"/>
<dbReference type="STRING" id="485913.Krac_0989"/>
<sequence>MSSGHEDLTEPVARPGATPVPPARRERRSVGAGCFIGAIILALLLGVVGGVLGSILYAASITSKAPISTPKPDNKQALVVQLSNDLITVIAAKRVKNVNVPGTLQNIKVSTPQVGQLQITGEDQFSIFGLTVTRPFRVVMQPYIDTCKPKMRVLSVDTGGIPVGGLGDSLENVMNSQLSVNLSSLLSGFSYCATGVTTNNSGLVVSYAVTPTA</sequence>
<feature type="region of interest" description="Disordered" evidence="1">
    <location>
        <begin position="1"/>
        <end position="25"/>
    </location>
</feature>
<protein>
    <submittedName>
        <fullName evidence="3">Uncharacterized protein</fullName>
    </submittedName>
</protein>
<keyword evidence="2" id="KW-0812">Transmembrane</keyword>
<dbReference type="InParanoid" id="D6U5Y6"/>
<evidence type="ECO:0000313" key="4">
    <source>
        <dbReference type="Proteomes" id="UP000004508"/>
    </source>
</evidence>
<reference evidence="3 4" key="1">
    <citation type="journal article" date="2011" name="Stand. Genomic Sci.">
        <title>Non-contiguous finished genome sequence and contextual data of the filamentous soil bacterium Ktedonobacter racemifer type strain (SOSP1-21).</title>
        <authorList>
            <person name="Chang Y.J."/>
            <person name="Land M."/>
            <person name="Hauser L."/>
            <person name="Chertkov O."/>
            <person name="Del Rio T.G."/>
            <person name="Nolan M."/>
            <person name="Copeland A."/>
            <person name="Tice H."/>
            <person name="Cheng J.F."/>
            <person name="Lucas S."/>
            <person name="Han C."/>
            <person name="Goodwin L."/>
            <person name="Pitluck S."/>
            <person name="Ivanova N."/>
            <person name="Ovchinikova G."/>
            <person name="Pati A."/>
            <person name="Chen A."/>
            <person name="Palaniappan K."/>
            <person name="Mavromatis K."/>
            <person name="Liolios K."/>
            <person name="Brettin T."/>
            <person name="Fiebig A."/>
            <person name="Rohde M."/>
            <person name="Abt B."/>
            <person name="Goker M."/>
            <person name="Detter J.C."/>
            <person name="Woyke T."/>
            <person name="Bristow J."/>
            <person name="Eisen J.A."/>
            <person name="Markowitz V."/>
            <person name="Hugenholtz P."/>
            <person name="Kyrpides N.C."/>
            <person name="Klenk H.P."/>
            <person name="Lapidus A."/>
        </authorList>
    </citation>
    <scope>NUCLEOTIDE SEQUENCE [LARGE SCALE GENOMIC DNA]</scope>
    <source>
        <strain evidence="4">DSM 44963</strain>
    </source>
</reference>
<evidence type="ECO:0000313" key="3">
    <source>
        <dbReference type="EMBL" id="EFH80397.1"/>
    </source>
</evidence>
<proteinExistence type="predicted"/>
<evidence type="ECO:0000256" key="1">
    <source>
        <dbReference type="SAM" id="MobiDB-lite"/>
    </source>
</evidence>
<keyword evidence="2" id="KW-1133">Transmembrane helix</keyword>
<dbReference type="Proteomes" id="UP000004508">
    <property type="component" value="Unassembled WGS sequence"/>
</dbReference>